<dbReference type="EMBL" id="BNAG01000001">
    <property type="protein sequence ID" value="GHE53318.1"/>
    <property type="molecule type" value="Genomic_DNA"/>
</dbReference>
<dbReference type="CDD" id="cd06533">
    <property type="entry name" value="Glyco_transf_WecG_TagA"/>
    <property type="match status" value="1"/>
</dbReference>
<dbReference type="PANTHER" id="PTHR34136">
    <property type="match status" value="1"/>
</dbReference>
<proteinExistence type="predicted"/>
<dbReference type="NCBIfam" id="TIGR00696">
    <property type="entry name" value="wecG_tagA_cpsF"/>
    <property type="match status" value="1"/>
</dbReference>
<keyword evidence="4" id="KW-1185">Reference proteome</keyword>
<evidence type="ECO:0000256" key="2">
    <source>
        <dbReference type="ARBA" id="ARBA00022679"/>
    </source>
</evidence>
<dbReference type="Proteomes" id="UP000658258">
    <property type="component" value="Unassembled WGS sequence"/>
</dbReference>
<dbReference type="PANTHER" id="PTHR34136:SF1">
    <property type="entry name" value="UDP-N-ACETYL-D-MANNOSAMINURONIC ACID TRANSFERASE"/>
    <property type="match status" value="1"/>
</dbReference>
<keyword evidence="1" id="KW-0328">Glycosyltransferase</keyword>
<evidence type="ECO:0000313" key="3">
    <source>
        <dbReference type="EMBL" id="GHE53318.1"/>
    </source>
</evidence>
<protein>
    <submittedName>
        <fullName evidence="3">UDP-N-acetyl-D-mannosaminuronic acid transferase</fullName>
    </submittedName>
</protein>
<dbReference type="GO" id="GO:0016740">
    <property type="term" value="F:transferase activity"/>
    <property type="evidence" value="ECO:0007669"/>
    <property type="project" value="UniProtKB-KW"/>
</dbReference>
<sequence>MLEHYTKHKLFVPEYANVDYDSASDIIIYWAEKRTSFGVSALAVHGLMESVKNQSLKRIINKIDLIVPDGQPVRWALNSFYKLGMKDRVYGPELTLRVLEKANEKGLRVYLFGSTGDTLDKFQRFIERRFPSVVICGVHQDRFREATDEEDEEDIKKINDSRAHIVLVGRGCPRQEFWVANHKGKVNAAMMAVGAAFDFHAGTLKQAPSWMQKNGLEWFFRLLMEPKRLAKRYFITNSQFIFTYLKFKLFYREPYRLN</sequence>
<dbReference type="RefSeq" id="WP_189628586.1">
    <property type="nucleotide sequence ID" value="NZ_BNAG01000001.1"/>
</dbReference>
<reference evidence="4" key="1">
    <citation type="journal article" date="2019" name="Int. J. Syst. Evol. Microbiol.">
        <title>The Global Catalogue of Microorganisms (GCM) 10K type strain sequencing project: providing services to taxonomists for standard genome sequencing and annotation.</title>
        <authorList>
            <consortium name="The Broad Institute Genomics Platform"/>
            <consortium name="The Broad Institute Genome Sequencing Center for Infectious Disease"/>
            <person name="Wu L."/>
            <person name="Ma J."/>
        </authorList>
    </citation>
    <scope>NUCLEOTIDE SEQUENCE [LARGE SCALE GENOMIC DNA]</scope>
    <source>
        <strain evidence="4">CGMCC 1.15111</strain>
    </source>
</reference>
<evidence type="ECO:0000313" key="4">
    <source>
        <dbReference type="Proteomes" id="UP000658258"/>
    </source>
</evidence>
<name>A0ABQ3I0M7_9BACT</name>
<dbReference type="InterPro" id="IPR004629">
    <property type="entry name" value="WecG_TagA_CpsF"/>
</dbReference>
<accession>A0ABQ3I0M7</accession>
<comment type="caution">
    <text evidence="3">The sequence shown here is derived from an EMBL/GenBank/DDBJ whole genome shotgun (WGS) entry which is preliminary data.</text>
</comment>
<evidence type="ECO:0000256" key="1">
    <source>
        <dbReference type="ARBA" id="ARBA00022676"/>
    </source>
</evidence>
<organism evidence="3 4">
    <name type="scientific">Roseivirga thermotolerans</name>
    <dbReference type="NCBI Taxonomy" id="1758176"/>
    <lineage>
        <taxon>Bacteria</taxon>
        <taxon>Pseudomonadati</taxon>
        <taxon>Bacteroidota</taxon>
        <taxon>Cytophagia</taxon>
        <taxon>Cytophagales</taxon>
        <taxon>Roseivirgaceae</taxon>
        <taxon>Roseivirga</taxon>
    </lineage>
</organism>
<keyword evidence="2 3" id="KW-0808">Transferase</keyword>
<gene>
    <name evidence="3" type="primary">wecG</name>
    <name evidence="3" type="ORF">GCM10011340_04780</name>
</gene>
<dbReference type="Pfam" id="PF03808">
    <property type="entry name" value="Glyco_tran_WecG"/>
    <property type="match status" value="1"/>
</dbReference>